<evidence type="ECO:0000259" key="5">
    <source>
        <dbReference type="Pfam" id="PF01796"/>
    </source>
</evidence>
<evidence type="ECO:0000313" key="7">
    <source>
        <dbReference type="EMBL" id="MFC7411286.1"/>
    </source>
</evidence>
<gene>
    <name evidence="7" type="ORF">ACFQPB_20680</name>
</gene>
<dbReference type="Gene3D" id="3.40.50.720">
    <property type="entry name" value="NAD(P)-binding Rossmann-like Domain"/>
    <property type="match status" value="1"/>
</dbReference>
<dbReference type="RefSeq" id="WP_382227480.1">
    <property type="nucleotide sequence ID" value="NZ_JBHTCA010000028.1"/>
</dbReference>
<evidence type="ECO:0000256" key="3">
    <source>
        <dbReference type="ARBA" id="ARBA00023002"/>
    </source>
</evidence>
<dbReference type="Proteomes" id="UP001596501">
    <property type="component" value="Unassembled WGS sequence"/>
</dbReference>
<dbReference type="EMBL" id="JBHTCA010000028">
    <property type="protein sequence ID" value="MFC7411286.1"/>
    <property type="molecule type" value="Genomic_DNA"/>
</dbReference>
<accession>A0ABW2QQB7</accession>
<evidence type="ECO:0000256" key="4">
    <source>
        <dbReference type="SAM" id="MobiDB-lite"/>
    </source>
</evidence>
<comment type="caution">
    <text evidence="7">The sequence shown here is derived from an EMBL/GenBank/DDBJ whole genome shotgun (WGS) entry which is preliminary data.</text>
</comment>
<dbReference type="PROSITE" id="PS00061">
    <property type="entry name" value="ADH_SHORT"/>
    <property type="match status" value="1"/>
</dbReference>
<keyword evidence="8" id="KW-1185">Reference proteome</keyword>
<feature type="domain" description="ChsH2 rubredoxin-like zinc ribbon" evidence="6">
    <location>
        <begin position="48"/>
        <end position="75"/>
    </location>
</feature>
<proteinExistence type="inferred from homology"/>
<dbReference type="PRINTS" id="PR00081">
    <property type="entry name" value="GDHRDH"/>
</dbReference>
<dbReference type="Pfam" id="PF12172">
    <property type="entry name" value="zf-ChsH2"/>
    <property type="match status" value="1"/>
</dbReference>
<sequence>MTHPAPSSPSLVPRKNPLLRTPQMNLPPEGRSRIAHGLTEAAAIGAGLRLQCCADCGTTQYPPQTTCVKCLSAKVRWTRQSGLGELLTSTTLEHSNHLYFKERLPWRIGSVRLDNGPCVIAFLTDSVTETSPRVRLSLRLDRAGQAVVIAQPESEQDMHPQEKLQKETGCSPDHRKVLVTDGKSVVGQALVRSLLKAGADIVWVGHAEPWKPLPGVAEIAQLPRVEMVPLDVTDPISVTRLGAEIGHKVDILINNAEVHRTHGISSRRGTEIARAEMEINYLGLLRLAQAFGPALQGRAADGSAHAVAWVNMLSVFALSNFPAQGTYSASKAAALSLAQCLRSDMLSHGIRVLNVFPGPIDDEWNQNLPPPKLAPASLADATVKALIHGVEDLFPGDVAQEWLARWRDNPKALERELAQGAL</sequence>
<protein>
    <submittedName>
        <fullName evidence="7">SDR family NAD(P)-dependent oxidoreductase</fullName>
    </submittedName>
</protein>
<evidence type="ECO:0000259" key="6">
    <source>
        <dbReference type="Pfam" id="PF12172"/>
    </source>
</evidence>
<evidence type="ECO:0000256" key="1">
    <source>
        <dbReference type="ARBA" id="ARBA00006484"/>
    </source>
</evidence>
<evidence type="ECO:0000313" key="8">
    <source>
        <dbReference type="Proteomes" id="UP001596501"/>
    </source>
</evidence>
<dbReference type="Pfam" id="PF00106">
    <property type="entry name" value="adh_short"/>
    <property type="match status" value="1"/>
</dbReference>
<organism evidence="7 8">
    <name type="scientific">Hydrogenophaga atypica</name>
    <dbReference type="NCBI Taxonomy" id="249409"/>
    <lineage>
        <taxon>Bacteria</taxon>
        <taxon>Pseudomonadati</taxon>
        <taxon>Pseudomonadota</taxon>
        <taxon>Betaproteobacteria</taxon>
        <taxon>Burkholderiales</taxon>
        <taxon>Comamonadaceae</taxon>
        <taxon>Hydrogenophaga</taxon>
    </lineage>
</organism>
<dbReference type="SUPFAM" id="SSF50249">
    <property type="entry name" value="Nucleic acid-binding proteins"/>
    <property type="match status" value="1"/>
</dbReference>
<dbReference type="InterPro" id="IPR020904">
    <property type="entry name" value="Sc_DH/Rdtase_CS"/>
</dbReference>
<dbReference type="SUPFAM" id="SSF51735">
    <property type="entry name" value="NAD(P)-binding Rossmann-fold domains"/>
    <property type="match status" value="1"/>
</dbReference>
<keyword evidence="3" id="KW-0560">Oxidoreductase</keyword>
<dbReference type="InterPro" id="IPR036291">
    <property type="entry name" value="NAD(P)-bd_dom_sf"/>
</dbReference>
<evidence type="ECO:0000256" key="2">
    <source>
        <dbReference type="ARBA" id="ARBA00022857"/>
    </source>
</evidence>
<dbReference type="PANTHER" id="PTHR43391">
    <property type="entry name" value="RETINOL DEHYDROGENASE-RELATED"/>
    <property type="match status" value="1"/>
</dbReference>
<dbReference type="PANTHER" id="PTHR43391:SF14">
    <property type="entry name" value="DEHYDROGENASE_REDUCTASE SDR FAMILY PROTEIN 7-LIKE"/>
    <property type="match status" value="1"/>
</dbReference>
<dbReference type="InterPro" id="IPR022002">
    <property type="entry name" value="ChsH2_Znr"/>
</dbReference>
<dbReference type="InterPro" id="IPR002878">
    <property type="entry name" value="ChsH2_C"/>
</dbReference>
<name>A0ABW2QQB7_9BURK</name>
<reference evidence="8" key="1">
    <citation type="journal article" date="2019" name="Int. J. Syst. Evol. Microbiol.">
        <title>The Global Catalogue of Microorganisms (GCM) 10K type strain sequencing project: providing services to taxonomists for standard genome sequencing and annotation.</title>
        <authorList>
            <consortium name="The Broad Institute Genomics Platform"/>
            <consortium name="The Broad Institute Genome Sequencing Center for Infectious Disease"/>
            <person name="Wu L."/>
            <person name="Ma J."/>
        </authorList>
    </citation>
    <scope>NUCLEOTIDE SEQUENCE [LARGE SCALE GENOMIC DNA]</scope>
    <source>
        <strain evidence="8">CGMCC 1.12371</strain>
    </source>
</reference>
<dbReference type="InterPro" id="IPR002347">
    <property type="entry name" value="SDR_fam"/>
</dbReference>
<comment type="similarity">
    <text evidence="1">Belongs to the short-chain dehydrogenases/reductases (SDR) family.</text>
</comment>
<feature type="domain" description="ChsH2 C-terminal OB-fold" evidence="5">
    <location>
        <begin position="77"/>
        <end position="129"/>
    </location>
</feature>
<dbReference type="Pfam" id="PF01796">
    <property type="entry name" value="OB_ChsH2_C"/>
    <property type="match status" value="1"/>
</dbReference>
<keyword evidence="2" id="KW-0521">NADP</keyword>
<feature type="region of interest" description="Disordered" evidence="4">
    <location>
        <begin position="1"/>
        <end position="29"/>
    </location>
</feature>
<dbReference type="InterPro" id="IPR012340">
    <property type="entry name" value="NA-bd_OB-fold"/>
</dbReference>